<feature type="region of interest" description="Disordered" evidence="1">
    <location>
        <begin position="151"/>
        <end position="196"/>
    </location>
</feature>
<feature type="non-terminal residue" evidence="2">
    <location>
        <position position="1"/>
    </location>
</feature>
<protein>
    <submittedName>
        <fullName evidence="2">Uncharacterized protein</fullName>
    </submittedName>
</protein>
<proteinExistence type="predicted"/>
<evidence type="ECO:0000313" key="3">
    <source>
        <dbReference type="Proteomes" id="UP001189429"/>
    </source>
</evidence>
<gene>
    <name evidence="2" type="ORF">PCOR1329_LOCUS70470</name>
</gene>
<sequence length="196" mass="20757">GAEQFAETGGVDRAVTWNNMACCCRRVGKIRAAVNFLKRAPQAEEHRYGAEAAQTHLNLRATLSQLRCHDAAIFLAQCAPIRVYEMLSPSIMVGELGGAKEASSEPKEAVTALCIAYHNLSGLAREPRPTNITKSSIEAIQVRLPAAPAAPRRAVELPKRLPGGDRTMGAHADGVHAGAADDEFPKGPAAAEAPQA</sequence>
<comment type="caution">
    <text evidence="2">The sequence shown here is derived from an EMBL/GenBank/DDBJ whole genome shotgun (WGS) entry which is preliminary data.</text>
</comment>
<evidence type="ECO:0000313" key="2">
    <source>
        <dbReference type="EMBL" id="CAK0890172.1"/>
    </source>
</evidence>
<dbReference type="EMBL" id="CAUYUJ010019310">
    <property type="protein sequence ID" value="CAK0890172.1"/>
    <property type="molecule type" value="Genomic_DNA"/>
</dbReference>
<dbReference type="Proteomes" id="UP001189429">
    <property type="component" value="Unassembled WGS sequence"/>
</dbReference>
<accession>A0ABN9WTT8</accession>
<organism evidence="2 3">
    <name type="scientific">Prorocentrum cordatum</name>
    <dbReference type="NCBI Taxonomy" id="2364126"/>
    <lineage>
        <taxon>Eukaryota</taxon>
        <taxon>Sar</taxon>
        <taxon>Alveolata</taxon>
        <taxon>Dinophyceae</taxon>
        <taxon>Prorocentrales</taxon>
        <taxon>Prorocentraceae</taxon>
        <taxon>Prorocentrum</taxon>
    </lineage>
</organism>
<feature type="compositionally biased region" description="Low complexity" evidence="1">
    <location>
        <begin position="169"/>
        <end position="178"/>
    </location>
</feature>
<name>A0ABN9WTT8_9DINO</name>
<evidence type="ECO:0000256" key="1">
    <source>
        <dbReference type="SAM" id="MobiDB-lite"/>
    </source>
</evidence>
<keyword evidence="3" id="KW-1185">Reference proteome</keyword>
<reference evidence="2" key="1">
    <citation type="submission" date="2023-10" db="EMBL/GenBank/DDBJ databases">
        <authorList>
            <person name="Chen Y."/>
            <person name="Shah S."/>
            <person name="Dougan E. K."/>
            <person name="Thang M."/>
            <person name="Chan C."/>
        </authorList>
    </citation>
    <scope>NUCLEOTIDE SEQUENCE [LARGE SCALE GENOMIC DNA]</scope>
</reference>
<feature type="compositionally biased region" description="Basic and acidic residues" evidence="1">
    <location>
        <begin position="153"/>
        <end position="163"/>
    </location>
</feature>